<accession>A0A1I0VHV2</accession>
<dbReference type="AlphaFoldDB" id="A0A1I0VHV2"/>
<evidence type="ECO:0000313" key="2">
    <source>
        <dbReference type="EMBL" id="SFA75954.1"/>
    </source>
</evidence>
<evidence type="ECO:0000313" key="3">
    <source>
        <dbReference type="Proteomes" id="UP000199604"/>
    </source>
</evidence>
<keyword evidence="1" id="KW-0732">Signal</keyword>
<dbReference type="RefSeq" id="WP_091473408.1">
    <property type="nucleotide sequence ID" value="NZ_FOJT01000001.1"/>
</dbReference>
<name>A0A1I0VHV2_9FLAO</name>
<dbReference type="PROSITE" id="PS51257">
    <property type="entry name" value="PROKAR_LIPOPROTEIN"/>
    <property type="match status" value="1"/>
</dbReference>
<evidence type="ECO:0008006" key="4">
    <source>
        <dbReference type="Google" id="ProtNLM"/>
    </source>
</evidence>
<sequence length="262" mass="29347">MRKITLLFVTLLFVFVSCSKSGDESIATSSASNPNGILPIKVITTSGTNVVTQEYFYNGNKLIQTKFSEGNYTNYTYTNDLITRTDFYSDNVLSKTTNFSYNSDNKLVQALSLNPSLNQGYKYVYIYNSDGTVSLSIYSGDLVTQTTNTKNYKVFFQNGIAIKREQYILINGTMETQTSNYVYDAKNEIHNSVLGFNKLITYDTSRFGDSNNIVSTTYSATNTTNVSQTLSTYTYNVNNYPITKTQTDSSGSPALVTQIFYQ</sequence>
<feature type="chain" id="PRO_5011571779" description="YD repeat-containing protein" evidence="1">
    <location>
        <begin position="23"/>
        <end position="262"/>
    </location>
</feature>
<dbReference type="OrthoDB" id="1444189at2"/>
<proteinExistence type="predicted"/>
<dbReference type="EMBL" id="FOJT01000001">
    <property type="protein sequence ID" value="SFA75954.1"/>
    <property type="molecule type" value="Genomic_DNA"/>
</dbReference>
<feature type="signal peptide" evidence="1">
    <location>
        <begin position="1"/>
        <end position="22"/>
    </location>
</feature>
<reference evidence="3" key="1">
    <citation type="submission" date="2016-10" db="EMBL/GenBank/DDBJ databases">
        <authorList>
            <person name="Varghese N."/>
            <person name="Submissions S."/>
        </authorList>
    </citation>
    <scope>NUCLEOTIDE SEQUENCE [LARGE SCALE GENOMIC DNA]</scope>
    <source>
        <strain evidence="3">DSM 21789</strain>
    </source>
</reference>
<evidence type="ECO:0000256" key="1">
    <source>
        <dbReference type="SAM" id="SignalP"/>
    </source>
</evidence>
<organism evidence="2 3">
    <name type="scientific">Flavobacterium swingsii</name>
    <dbReference type="NCBI Taxonomy" id="498292"/>
    <lineage>
        <taxon>Bacteria</taxon>
        <taxon>Pseudomonadati</taxon>
        <taxon>Bacteroidota</taxon>
        <taxon>Flavobacteriia</taxon>
        <taxon>Flavobacteriales</taxon>
        <taxon>Flavobacteriaceae</taxon>
        <taxon>Flavobacterium</taxon>
    </lineage>
</organism>
<gene>
    <name evidence="2" type="ORF">SAMN05660845_0405</name>
</gene>
<dbReference type="Proteomes" id="UP000199604">
    <property type="component" value="Unassembled WGS sequence"/>
</dbReference>
<keyword evidence="3" id="KW-1185">Reference proteome</keyword>
<protein>
    <recommendedName>
        <fullName evidence="4">YD repeat-containing protein</fullName>
    </recommendedName>
</protein>
<dbReference type="STRING" id="498292.SAMN05660845_0405"/>